<proteinExistence type="predicted"/>
<feature type="compositionally biased region" description="Gly residues" evidence="1">
    <location>
        <begin position="184"/>
        <end position="198"/>
    </location>
</feature>
<keyword evidence="4" id="KW-1185">Reference proteome</keyword>
<reference evidence="3 4" key="1">
    <citation type="journal article" date="2024" name="Commun. Biol.">
        <title>Comparative genomic analysis of thermophilic fungi reveals convergent evolutionary adaptations and gene losses.</title>
        <authorList>
            <person name="Steindorff A.S."/>
            <person name="Aguilar-Pontes M.V."/>
            <person name="Robinson A.J."/>
            <person name="Andreopoulos B."/>
            <person name="LaButti K."/>
            <person name="Kuo A."/>
            <person name="Mondo S."/>
            <person name="Riley R."/>
            <person name="Otillar R."/>
            <person name="Haridas S."/>
            <person name="Lipzen A."/>
            <person name="Grimwood J."/>
            <person name="Schmutz J."/>
            <person name="Clum A."/>
            <person name="Reid I.D."/>
            <person name="Moisan M.C."/>
            <person name="Butler G."/>
            <person name="Nguyen T.T.M."/>
            <person name="Dewar K."/>
            <person name="Conant G."/>
            <person name="Drula E."/>
            <person name="Henrissat B."/>
            <person name="Hansel C."/>
            <person name="Singer S."/>
            <person name="Hutchinson M.I."/>
            <person name="de Vries R.P."/>
            <person name="Natvig D.O."/>
            <person name="Powell A.J."/>
            <person name="Tsang A."/>
            <person name="Grigoriev I.V."/>
        </authorList>
    </citation>
    <scope>NUCLEOTIDE SEQUENCE [LARGE SCALE GENOMIC DNA]</scope>
    <source>
        <strain evidence="3 4">CBS 494.80</strain>
    </source>
</reference>
<dbReference type="Proteomes" id="UP001595075">
    <property type="component" value="Unassembled WGS sequence"/>
</dbReference>
<feature type="signal peptide" evidence="2">
    <location>
        <begin position="1"/>
        <end position="19"/>
    </location>
</feature>
<accession>A0ABR4CH38</accession>
<organism evidence="3 4">
    <name type="scientific">Oculimacula yallundae</name>
    <dbReference type="NCBI Taxonomy" id="86028"/>
    <lineage>
        <taxon>Eukaryota</taxon>
        <taxon>Fungi</taxon>
        <taxon>Dikarya</taxon>
        <taxon>Ascomycota</taxon>
        <taxon>Pezizomycotina</taxon>
        <taxon>Leotiomycetes</taxon>
        <taxon>Helotiales</taxon>
        <taxon>Ploettnerulaceae</taxon>
        <taxon>Oculimacula</taxon>
    </lineage>
</organism>
<feature type="chain" id="PRO_5045871110" evidence="2">
    <location>
        <begin position="20"/>
        <end position="279"/>
    </location>
</feature>
<dbReference type="EMBL" id="JAZHXI010000008">
    <property type="protein sequence ID" value="KAL2069074.1"/>
    <property type="molecule type" value="Genomic_DNA"/>
</dbReference>
<sequence length="279" mass="27037">MHFSKAINILVLSASLIHAAPIPQGAGVGAGCDAILTDGDTGSGLLVKEAGQNAASLLKSAGVKTVKRQGAGVGDACNAILTDGDTGSGLLLKEAGQNAASLLKSAGVKFAGGRRQLDKAGAGTAAIISLVSPELASTQEGITNSVDGYGTSESAAIGEQIGAAEAQAGIELGNLVPSKLPSGTGSGLPTGSTGGAGGPPAPPHPKRQLDKAGAGTAAIISLVSPQLASYQEGLTNVIDGDGTSDSAIIGQQIGAIEVQAGSGAGNLVPSRLPNLPKIN</sequence>
<gene>
    <name evidence="3" type="ORF">VTL71DRAFT_15412</name>
</gene>
<evidence type="ECO:0000313" key="4">
    <source>
        <dbReference type="Proteomes" id="UP001595075"/>
    </source>
</evidence>
<name>A0ABR4CH38_9HELO</name>
<feature type="region of interest" description="Disordered" evidence="1">
    <location>
        <begin position="178"/>
        <end position="212"/>
    </location>
</feature>
<keyword evidence="2" id="KW-0732">Signal</keyword>
<evidence type="ECO:0000313" key="3">
    <source>
        <dbReference type="EMBL" id="KAL2069074.1"/>
    </source>
</evidence>
<evidence type="ECO:0000256" key="2">
    <source>
        <dbReference type="SAM" id="SignalP"/>
    </source>
</evidence>
<comment type="caution">
    <text evidence="3">The sequence shown here is derived from an EMBL/GenBank/DDBJ whole genome shotgun (WGS) entry which is preliminary data.</text>
</comment>
<protein>
    <submittedName>
        <fullName evidence="3">Uncharacterized protein</fullName>
    </submittedName>
</protein>
<dbReference type="PROSITE" id="PS51257">
    <property type="entry name" value="PROKAR_LIPOPROTEIN"/>
    <property type="match status" value="1"/>
</dbReference>
<evidence type="ECO:0000256" key="1">
    <source>
        <dbReference type="SAM" id="MobiDB-lite"/>
    </source>
</evidence>